<name>A0A1U6HXQ5_9SPHN</name>
<proteinExistence type="inferred from homology"/>
<dbReference type="PANTHER" id="PTHR43639:SF1">
    <property type="entry name" value="SHORT-CHAIN DEHYDROGENASE_REDUCTASE FAMILY PROTEIN"/>
    <property type="match status" value="1"/>
</dbReference>
<dbReference type="PANTHER" id="PTHR43639">
    <property type="entry name" value="OXIDOREDUCTASE, SHORT-CHAIN DEHYDROGENASE/REDUCTASE FAMILY (AFU_ORTHOLOGUE AFUA_5G02870)"/>
    <property type="match status" value="1"/>
</dbReference>
<evidence type="ECO:0000259" key="3">
    <source>
        <dbReference type="SMART" id="SM00822"/>
    </source>
</evidence>
<feature type="domain" description="Ketoreductase" evidence="3">
    <location>
        <begin position="7"/>
        <end position="174"/>
    </location>
</feature>
<dbReference type="PRINTS" id="PR00080">
    <property type="entry name" value="SDRFAMILY"/>
</dbReference>
<dbReference type="Pfam" id="PF13561">
    <property type="entry name" value="adh_short_C2"/>
    <property type="match status" value="1"/>
</dbReference>
<organism evidence="4 5">
    <name type="scientific">Novosphingobium mathurense</name>
    <dbReference type="NCBI Taxonomy" id="428990"/>
    <lineage>
        <taxon>Bacteria</taxon>
        <taxon>Pseudomonadati</taxon>
        <taxon>Pseudomonadota</taxon>
        <taxon>Alphaproteobacteria</taxon>
        <taxon>Sphingomonadales</taxon>
        <taxon>Sphingomonadaceae</taxon>
        <taxon>Novosphingobium</taxon>
    </lineage>
</organism>
<comment type="similarity">
    <text evidence="1">Belongs to the short-chain dehydrogenases/reductases (SDR) family.</text>
</comment>
<evidence type="ECO:0000256" key="2">
    <source>
        <dbReference type="ARBA" id="ARBA00023002"/>
    </source>
</evidence>
<sequence>MNRLEGKVALVTGGSRGIGEGIVRRFVEEGARVMLTDVLVDEGEALASQLGDAARFLRHDVTSRTDWNDVIAGTEEAFGRIDVLVNNAGVIVFKAFEDLSEAEIDRLIDINLKGVINGCQAVVPALERAGGGAIVNMSSADGISGANGVTVYCATKFAVRGLTKALAMELGPRKIRVNSIHPGGIYTPLANPMNAPKAEYDKGFWIYPAQCAGEPSDIGAAAAYLASEDARYCMGTELSVDGGLNAGHYYMGMPGSPTPPQG</sequence>
<dbReference type="AlphaFoldDB" id="A0A1U6HXQ5"/>
<accession>A0A1U6HXQ5</accession>
<gene>
    <name evidence="4" type="ORF">SAMN06295987_103312</name>
</gene>
<keyword evidence="5" id="KW-1185">Reference proteome</keyword>
<protein>
    <submittedName>
        <fullName evidence="4">3alpha(Or 20beta)-hydroxysteroid dehydrogenase</fullName>
    </submittedName>
</protein>
<dbReference type="PRINTS" id="PR00081">
    <property type="entry name" value="GDHRDH"/>
</dbReference>
<dbReference type="SMART" id="SM00822">
    <property type="entry name" value="PKS_KR"/>
    <property type="match status" value="1"/>
</dbReference>
<dbReference type="InterPro" id="IPR036291">
    <property type="entry name" value="NAD(P)-bd_dom_sf"/>
</dbReference>
<dbReference type="Gene3D" id="3.40.50.720">
    <property type="entry name" value="NAD(P)-binding Rossmann-like Domain"/>
    <property type="match status" value="1"/>
</dbReference>
<dbReference type="SUPFAM" id="SSF51735">
    <property type="entry name" value="NAD(P)-binding Rossmann-fold domains"/>
    <property type="match status" value="1"/>
</dbReference>
<reference evidence="5" key="1">
    <citation type="submission" date="2017-02" db="EMBL/GenBank/DDBJ databases">
        <authorList>
            <person name="Varghese N."/>
            <person name="Submissions S."/>
        </authorList>
    </citation>
    <scope>NUCLEOTIDE SEQUENCE [LARGE SCALE GENOMIC DNA]</scope>
    <source>
        <strain evidence="5">SM117</strain>
    </source>
</reference>
<evidence type="ECO:0000313" key="4">
    <source>
        <dbReference type="EMBL" id="SLK00572.1"/>
    </source>
</evidence>
<dbReference type="PROSITE" id="PS00061">
    <property type="entry name" value="ADH_SHORT"/>
    <property type="match status" value="1"/>
</dbReference>
<dbReference type="FunFam" id="3.40.50.720:FF:000084">
    <property type="entry name" value="Short-chain dehydrogenase reductase"/>
    <property type="match status" value="1"/>
</dbReference>
<dbReference type="NCBIfam" id="NF005559">
    <property type="entry name" value="PRK07231.1"/>
    <property type="match status" value="1"/>
</dbReference>
<evidence type="ECO:0000256" key="1">
    <source>
        <dbReference type="ARBA" id="ARBA00006484"/>
    </source>
</evidence>
<dbReference type="GO" id="GO:0016491">
    <property type="term" value="F:oxidoreductase activity"/>
    <property type="evidence" value="ECO:0007669"/>
    <property type="project" value="UniProtKB-KW"/>
</dbReference>
<keyword evidence="2" id="KW-0560">Oxidoreductase</keyword>
<dbReference type="InterPro" id="IPR057326">
    <property type="entry name" value="KR_dom"/>
</dbReference>
<dbReference type="EMBL" id="FVZE01000003">
    <property type="protein sequence ID" value="SLK00572.1"/>
    <property type="molecule type" value="Genomic_DNA"/>
</dbReference>
<evidence type="ECO:0000313" key="5">
    <source>
        <dbReference type="Proteomes" id="UP000190989"/>
    </source>
</evidence>
<dbReference type="InterPro" id="IPR020904">
    <property type="entry name" value="Sc_DH/Rdtase_CS"/>
</dbReference>
<dbReference type="STRING" id="428990.SAMN06295987_103312"/>
<dbReference type="Proteomes" id="UP000190989">
    <property type="component" value="Unassembled WGS sequence"/>
</dbReference>
<dbReference type="InterPro" id="IPR002347">
    <property type="entry name" value="SDR_fam"/>
</dbReference>
<dbReference type="RefSeq" id="WP_079730591.1">
    <property type="nucleotide sequence ID" value="NZ_FVZE01000003.1"/>
</dbReference>